<reference evidence="2" key="1">
    <citation type="submission" date="2020-06" db="EMBL/GenBank/DDBJ databases">
        <title>Draft genome sequences of strains closely related to Aspergillus parafelis and Aspergillus hiratsukae.</title>
        <authorList>
            <person name="Dos Santos R.A.C."/>
            <person name="Rivero-Menendez O."/>
            <person name="Steenwyk J.L."/>
            <person name="Mead M.E."/>
            <person name="Goldman G.H."/>
            <person name="Alastruey-Izquierdo A."/>
            <person name="Rokas A."/>
        </authorList>
    </citation>
    <scope>NUCLEOTIDE SEQUENCE</scope>
    <source>
        <strain evidence="2">CNM-CM5793</strain>
    </source>
</reference>
<dbReference type="EMBL" id="JACBAD010002063">
    <property type="protein sequence ID" value="KAF7118650.1"/>
    <property type="molecule type" value="Genomic_DNA"/>
</dbReference>
<evidence type="ECO:0000256" key="1">
    <source>
        <dbReference type="SAM" id="SignalP"/>
    </source>
</evidence>
<evidence type="ECO:0000313" key="2">
    <source>
        <dbReference type="EMBL" id="KAF7118650.1"/>
    </source>
</evidence>
<proteinExistence type="predicted"/>
<gene>
    <name evidence="2" type="ORF">CNMCM5793_008188</name>
</gene>
<dbReference type="Proteomes" id="UP000630445">
    <property type="component" value="Unassembled WGS sequence"/>
</dbReference>
<sequence length="184" mass="19749">MFLKLTLPLLLALTTSAQPTTSPTTTTPLPTLQPGWSFIRAVEPPAYHSYLQTIPSATPAPAYLSSNTHAGQFNIISGQLVYNTNTGAAGTGQLYMNVENPVDKAQRTLQTWFNTTQNQYGTFGFQGDAVTLSVGDIARPNVAAWYVCGDEGALFINTGPYGYLTPEGCFDEMIHSYGGSTPTV</sequence>
<accession>A0A8H6UEM0</accession>
<comment type="caution">
    <text evidence="2">The sequence shown here is derived from an EMBL/GenBank/DDBJ whole genome shotgun (WGS) entry which is preliminary data.</text>
</comment>
<dbReference type="AlphaFoldDB" id="A0A8H6UEM0"/>
<keyword evidence="1" id="KW-0732">Signal</keyword>
<protein>
    <submittedName>
        <fullName evidence="2">Uncharacterized protein</fullName>
    </submittedName>
</protein>
<name>A0A8H6UEM0_9EURO</name>
<feature type="signal peptide" evidence="1">
    <location>
        <begin position="1"/>
        <end position="17"/>
    </location>
</feature>
<keyword evidence="3" id="KW-1185">Reference proteome</keyword>
<feature type="chain" id="PRO_5034520113" evidence="1">
    <location>
        <begin position="18"/>
        <end position="184"/>
    </location>
</feature>
<evidence type="ECO:0000313" key="3">
    <source>
        <dbReference type="Proteomes" id="UP000630445"/>
    </source>
</evidence>
<organism evidence="2 3">
    <name type="scientific">Aspergillus hiratsukae</name>
    <dbReference type="NCBI Taxonomy" id="1194566"/>
    <lineage>
        <taxon>Eukaryota</taxon>
        <taxon>Fungi</taxon>
        <taxon>Dikarya</taxon>
        <taxon>Ascomycota</taxon>
        <taxon>Pezizomycotina</taxon>
        <taxon>Eurotiomycetes</taxon>
        <taxon>Eurotiomycetidae</taxon>
        <taxon>Eurotiales</taxon>
        <taxon>Aspergillaceae</taxon>
        <taxon>Aspergillus</taxon>
        <taxon>Aspergillus subgen. Fumigati</taxon>
    </lineage>
</organism>
<dbReference type="OrthoDB" id="70316at2759"/>